<dbReference type="Gene3D" id="3.40.50.300">
    <property type="entry name" value="P-loop containing nucleotide triphosphate hydrolases"/>
    <property type="match status" value="1"/>
</dbReference>
<gene>
    <name evidence="6" type="ORF">J2S74_003510</name>
</gene>
<comment type="caution">
    <text evidence="6">The sequence shown here is derived from an EMBL/GenBank/DDBJ whole genome shotgun (WGS) entry which is preliminary data.</text>
</comment>
<dbReference type="PANTHER" id="PTHR42711:SF5">
    <property type="entry name" value="ABC TRANSPORTER ATP-BINDING PROTEIN NATA"/>
    <property type="match status" value="1"/>
</dbReference>
<comment type="similarity">
    <text evidence="1">Belongs to the ABC transporter superfamily.</text>
</comment>
<dbReference type="Pfam" id="PF00005">
    <property type="entry name" value="ABC_tran"/>
    <property type="match status" value="1"/>
</dbReference>
<dbReference type="InterPro" id="IPR027417">
    <property type="entry name" value="P-loop_NTPase"/>
</dbReference>
<organism evidence="6 7">
    <name type="scientific">Evansella vedderi</name>
    <dbReference type="NCBI Taxonomy" id="38282"/>
    <lineage>
        <taxon>Bacteria</taxon>
        <taxon>Bacillati</taxon>
        <taxon>Bacillota</taxon>
        <taxon>Bacilli</taxon>
        <taxon>Bacillales</taxon>
        <taxon>Bacillaceae</taxon>
        <taxon>Evansella</taxon>
    </lineage>
</organism>
<evidence type="ECO:0000256" key="2">
    <source>
        <dbReference type="ARBA" id="ARBA00022448"/>
    </source>
</evidence>
<evidence type="ECO:0000313" key="7">
    <source>
        <dbReference type="Proteomes" id="UP001230005"/>
    </source>
</evidence>
<accession>A0ABT9ZXY8</accession>
<keyword evidence="2" id="KW-0813">Transport</keyword>
<dbReference type="GO" id="GO:0005524">
    <property type="term" value="F:ATP binding"/>
    <property type="evidence" value="ECO:0007669"/>
    <property type="project" value="UniProtKB-KW"/>
</dbReference>
<dbReference type="SUPFAM" id="SSF52540">
    <property type="entry name" value="P-loop containing nucleoside triphosphate hydrolases"/>
    <property type="match status" value="1"/>
</dbReference>
<proteinExistence type="inferred from homology"/>
<sequence>MEAGEDEGFVEKIIEVHGIRKSFKKRKTKEIITAVNDVSFDVHRGEVLGLLGPNGAGKTSTIKMICGLLQADEGSIHINGLDIQKRRLKALKHISAVLEGNRNLYWRLTVRENLEYFAGNRGLSRKEVAAQIEKLLSQFHLKDKENELVNGLSRGMQQKLAIAVALLANTEVILLDEPTLGLDVEISYELREILKTIVKEEKRTIIISSHDMPVVQELCDRTIIINKGTVVVDERVENLLKLFETRAYSIKLGDALSEAQQLKLQRKFPLSTYKVGTHQTTVEVNLEHSEDIYELFDIFKEEGTQVESIDRITIDFEQVFMEIVKGEKNYAMA</sequence>
<reference evidence="6 7" key="1">
    <citation type="submission" date="2023-07" db="EMBL/GenBank/DDBJ databases">
        <title>Genomic Encyclopedia of Type Strains, Phase IV (KMG-IV): sequencing the most valuable type-strain genomes for metagenomic binning, comparative biology and taxonomic classification.</title>
        <authorList>
            <person name="Goeker M."/>
        </authorList>
    </citation>
    <scope>NUCLEOTIDE SEQUENCE [LARGE SCALE GENOMIC DNA]</scope>
    <source>
        <strain evidence="6 7">DSM 9768</strain>
    </source>
</reference>
<evidence type="ECO:0000256" key="4">
    <source>
        <dbReference type="ARBA" id="ARBA00022840"/>
    </source>
</evidence>
<evidence type="ECO:0000256" key="3">
    <source>
        <dbReference type="ARBA" id="ARBA00022741"/>
    </source>
</evidence>
<keyword evidence="3" id="KW-0547">Nucleotide-binding</keyword>
<dbReference type="EMBL" id="JAUSUG010000014">
    <property type="protein sequence ID" value="MDQ0256111.1"/>
    <property type="molecule type" value="Genomic_DNA"/>
</dbReference>
<protein>
    <submittedName>
        <fullName evidence="6">ABC-2 type transport system ATP-binding protein</fullName>
    </submittedName>
</protein>
<keyword evidence="7" id="KW-1185">Reference proteome</keyword>
<dbReference type="SMART" id="SM00382">
    <property type="entry name" value="AAA"/>
    <property type="match status" value="1"/>
</dbReference>
<evidence type="ECO:0000259" key="5">
    <source>
        <dbReference type="PROSITE" id="PS50893"/>
    </source>
</evidence>
<feature type="domain" description="ABC transporter" evidence="5">
    <location>
        <begin position="14"/>
        <end position="252"/>
    </location>
</feature>
<dbReference type="Proteomes" id="UP001230005">
    <property type="component" value="Unassembled WGS sequence"/>
</dbReference>
<dbReference type="PROSITE" id="PS50893">
    <property type="entry name" value="ABC_TRANSPORTER_2"/>
    <property type="match status" value="1"/>
</dbReference>
<keyword evidence="4 6" id="KW-0067">ATP-binding</keyword>
<evidence type="ECO:0000313" key="6">
    <source>
        <dbReference type="EMBL" id="MDQ0256111.1"/>
    </source>
</evidence>
<dbReference type="PANTHER" id="PTHR42711">
    <property type="entry name" value="ABC TRANSPORTER ATP-BINDING PROTEIN"/>
    <property type="match status" value="1"/>
</dbReference>
<name>A0ABT9ZXY8_9BACI</name>
<dbReference type="InterPro" id="IPR050763">
    <property type="entry name" value="ABC_transporter_ATP-binding"/>
</dbReference>
<dbReference type="CDD" id="cd03230">
    <property type="entry name" value="ABC_DR_subfamily_A"/>
    <property type="match status" value="1"/>
</dbReference>
<dbReference type="InterPro" id="IPR003439">
    <property type="entry name" value="ABC_transporter-like_ATP-bd"/>
</dbReference>
<evidence type="ECO:0000256" key="1">
    <source>
        <dbReference type="ARBA" id="ARBA00005417"/>
    </source>
</evidence>
<dbReference type="InterPro" id="IPR003593">
    <property type="entry name" value="AAA+_ATPase"/>
</dbReference>